<evidence type="ECO:0000256" key="1">
    <source>
        <dbReference type="SAM" id="SignalP"/>
    </source>
</evidence>
<evidence type="ECO:0000313" key="3">
    <source>
        <dbReference type="Proteomes" id="UP000298179"/>
    </source>
</evidence>
<keyword evidence="3" id="KW-1185">Reference proteome</keyword>
<dbReference type="EMBL" id="SOZD01000001">
    <property type="protein sequence ID" value="TFF27460.1"/>
    <property type="molecule type" value="Genomic_DNA"/>
</dbReference>
<comment type="caution">
    <text evidence="2">The sequence shown here is derived from an EMBL/GenBank/DDBJ whole genome shotgun (WGS) entry which is preliminary data.</text>
</comment>
<protein>
    <submittedName>
        <fullName evidence="2">Uncharacterized protein</fullName>
    </submittedName>
</protein>
<dbReference type="AlphaFoldDB" id="A0A4Y8RT24"/>
<feature type="signal peptide" evidence="1">
    <location>
        <begin position="1"/>
        <end position="26"/>
    </location>
</feature>
<accession>A0A4Y8RT24</accession>
<feature type="chain" id="PRO_5021421357" evidence="1">
    <location>
        <begin position="27"/>
        <end position="143"/>
    </location>
</feature>
<dbReference type="Proteomes" id="UP000298179">
    <property type="component" value="Unassembled WGS sequence"/>
</dbReference>
<reference evidence="2 3" key="1">
    <citation type="submission" date="2019-03" db="EMBL/GenBank/DDBJ databases">
        <title>Jiella endophytica sp. nov., a novel endophytic bacterium isolated from root of Ficus microcarpa Linn. f.</title>
        <authorList>
            <person name="Tuo L."/>
        </authorList>
    </citation>
    <scope>NUCLEOTIDE SEQUENCE [LARGE SCALE GENOMIC DNA]</scope>
    <source>
        <strain evidence="2 3">CBS5Q-3</strain>
    </source>
</reference>
<evidence type="ECO:0000313" key="2">
    <source>
        <dbReference type="EMBL" id="TFF27460.1"/>
    </source>
</evidence>
<name>A0A4Y8RT24_9HYPH</name>
<gene>
    <name evidence="2" type="ORF">E3C22_03100</name>
</gene>
<organism evidence="2 3">
    <name type="scientific">Jiella endophytica</name>
    <dbReference type="NCBI Taxonomy" id="2558362"/>
    <lineage>
        <taxon>Bacteria</taxon>
        <taxon>Pseudomonadati</taxon>
        <taxon>Pseudomonadota</taxon>
        <taxon>Alphaproteobacteria</taxon>
        <taxon>Hyphomicrobiales</taxon>
        <taxon>Aurantimonadaceae</taxon>
        <taxon>Jiella</taxon>
    </lineage>
</organism>
<sequence>MPVKRLVSFLAVTAIAALAGAAPASAFDLYDHNGSLMRLDDNGGSVTIRYQNPKPSLRKHGVHRGTVLFRGRFEGRGLAGVAYVFRQGCQPAAYNVSGPASGGGRIYLAGAAPIRQKGSCRVTGYSERSGNARLVFDEFQGDY</sequence>
<dbReference type="OrthoDB" id="8611435at2"/>
<proteinExistence type="predicted"/>
<keyword evidence="1" id="KW-0732">Signal</keyword>
<dbReference type="RefSeq" id="WP_134760091.1">
    <property type="nucleotide sequence ID" value="NZ_SOZD01000001.1"/>
</dbReference>